<evidence type="ECO:0000259" key="2">
    <source>
        <dbReference type="Pfam" id="PF09994"/>
    </source>
</evidence>
<dbReference type="AlphaFoldDB" id="A0A0U5HDD7"/>
<sequence>MTGRGISAIVRDAYTFICHNYLGEQDEIILIGFSRGAFAVRCVAAFITEIGLLRKTGLNYLTKLYRLWSKQRKMDLPPEEIFTISASRPSKEISHTSSLASLRAETSRAESLESLQRRLCKDGRLHKDVRIKVCAVWDTVGSLGLPMPGPIPQKTSKTLCFVDSTLPEKIEFAIQALALNERRKHFQPTIWQDNGVTELKQCWFLGAHSNVGGGYEDTGLANLALVWFIAQLEKYICFDHTALLQMSSSHRTVGESVAIKEFRTSSIKSAVGPASLGHPSANASASDYPSPEPTRMQRAKDSLKTVNSRVILVC</sequence>
<dbReference type="PANTHER" id="PTHR33840">
    <property type="match status" value="1"/>
</dbReference>
<dbReference type="InterPro" id="IPR018712">
    <property type="entry name" value="Tle1-like_cat"/>
</dbReference>
<organism evidence="3 4">
    <name type="scientific">Aspergillus calidoustus</name>
    <dbReference type="NCBI Taxonomy" id="454130"/>
    <lineage>
        <taxon>Eukaryota</taxon>
        <taxon>Fungi</taxon>
        <taxon>Dikarya</taxon>
        <taxon>Ascomycota</taxon>
        <taxon>Pezizomycotina</taxon>
        <taxon>Eurotiomycetes</taxon>
        <taxon>Eurotiomycetidae</taxon>
        <taxon>Eurotiales</taxon>
        <taxon>Aspergillaceae</taxon>
        <taxon>Aspergillus</taxon>
        <taxon>Aspergillus subgen. Nidulantes</taxon>
    </lineage>
</organism>
<gene>
    <name evidence="3" type="ORF">ASPCAL01712</name>
</gene>
<evidence type="ECO:0000313" key="3">
    <source>
        <dbReference type="EMBL" id="CEN59260.1"/>
    </source>
</evidence>
<reference evidence="4" key="1">
    <citation type="journal article" date="2016" name="Genome Announc.">
        <title>Draft genome sequences of fungus Aspergillus calidoustus.</title>
        <authorList>
            <person name="Horn F."/>
            <person name="Linde J."/>
            <person name="Mattern D.J."/>
            <person name="Walther G."/>
            <person name="Guthke R."/>
            <person name="Scherlach K."/>
            <person name="Martin K."/>
            <person name="Brakhage A.A."/>
            <person name="Petzke L."/>
            <person name="Valiante V."/>
        </authorList>
    </citation>
    <scope>NUCLEOTIDE SEQUENCE [LARGE SCALE GENOMIC DNA]</scope>
    <source>
        <strain evidence="4">SF006504</strain>
    </source>
</reference>
<dbReference type="OrthoDB" id="3057168at2759"/>
<accession>A0A0U5HDD7</accession>
<dbReference type="OMA" id="NLENIWA"/>
<evidence type="ECO:0000313" key="4">
    <source>
        <dbReference type="Proteomes" id="UP000054771"/>
    </source>
</evidence>
<proteinExistence type="predicted"/>
<dbReference type="PANTHER" id="PTHR33840:SF1">
    <property type="entry name" value="TLE1 PHOSPHOLIPASE DOMAIN-CONTAINING PROTEIN"/>
    <property type="match status" value="1"/>
</dbReference>
<dbReference type="Proteomes" id="UP000054771">
    <property type="component" value="Unassembled WGS sequence"/>
</dbReference>
<dbReference type="Pfam" id="PF09994">
    <property type="entry name" value="T6SS_Tle1-like_cat"/>
    <property type="match status" value="1"/>
</dbReference>
<protein>
    <recommendedName>
        <fullName evidence="2">T6SS Phospholipase effector Tle1-like catalytic domain-containing protein</fullName>
    </recommendedName>
</protein>
<feature type="domain" description="T6SS Phospholipase effector Tle1-like catalytic" evidence="2">
    <location>
        <begin position="1"/>
        <end position="231"/>
    </location>
</feature>
<dbReference type="STRING" id="454130.A0A0U5HDD7"/>
<keyword evidence="4" id="KW-1185">Reference proteome</keyword>
<name>A0A0U5HDD7_ASPCI</name>
<feature type="region of interest" description="Disordered" evidence="1">
    <location>
        <begin position="271"/>
        <end position="299"/>
    </location>
</feature>
<dbReference type="EMBL" id="CDMC01000002">
    <property type="protein sequence ID" value="CEN59260.1"/>
    <property type="molecule type" value="Genomic_DNA"/>
</dbReference>
<evidence type="ECO:0000256" key="1">
    <source>
        <dbReference type="SAM" id="MobiDB-lite"/>
    </source>
</evidence>